<dbReference type="InterPro" id="IPR028082">
    <property type="entry name" value="Peripla_BP_I"/>
</dbReference>
<feature type="domain" description="Periplasmic binding protein" evidence="3">
    <location>
        <begin position="1"/>
        <end position="230"/>
    </location>
</feature>
<feature type="non-terminal residue" evidence="4">
    <location>
        <position position="1"/>
    </location>
</feature>
<reference evidence="4" key="1">
    <citation type="journal article" date="2014" name="Front. Microbiol.">
        <title>High frequency of phylogenetically diverse reductive dehalogenase-homologous genes in deep subseafloor sedimentary metagenomes.</title>
        <authorList>
            <person name="Kawai M."/>
            <person name="Futagami T."/>
            <person name="Toyoda A."/>
            <person name="Takaki Y."/>
            <person name="Nishi S."/>
            <person name="Hori S."/>
            <person name="Arai W."/>
            <person name="Tsubouchi T."/>
            <person name="Morono Y."/>
            <person name="Uchiyama I."/>
            <person name="Ito T."/>
            <person name="Fujiyama A."/>
            <person name="Inagaki F."/>
            <person name="Takami H."/>
        </authorList>
    </citation>
    <scope>NUCLEOTIDE SEQUENCE</scope>
    <source>
        <strain evidence="4">Expedition CK06-06</strain>
    </source>
</reference>
<dbReference type="PANTHER" id="PTHR30036">
    <property type="entry name" value="D-XYLOSE-BINDING PERIPLASMIC PROTEIN"/>
    <property type="match status" value="1"/>
</dbReference>
<name>X0RTM0_9ZZZZ</name>
<dbReference type="AlphaFoldDB" id="X0RTM0"/>
<evidence type="ECO:0000256" key="2">
    <source>
        <dbReference type="ARBA" id="ARBA00007639"/>
    </source>
</evidence>
<organism evidence="4">
    <name type="scientific">marine sediment metagenome</name>
    <dbReference type="NCBI Taxonomy" id="412755"/>
    <lineage>
        <taxon>unclassified sequences</taxon>
        <taxon>metagenomes</taxon>
        <taxon>ecological metagenomes</taxon>
    </lineage>
</organism>
<protein>
    <recommendedName>
        <fullName evidence="3">Periplasmic binding protein domain-containing protein</fullName>
    </recommendedName>
</protein>
<dbReference type="GO" id="GO:0030246">
    <property type="term" value="F:carbohydrate binding"/>
    <property type="evidence" value="ECO:0007669"/>
    <property type="project" value="TreeGrafter"/>
</dbReference>
<dbReference type="EMBL" id="BARS01000120">
    <property type="protein sequence ID" value="GAF72189.1"/>
    <property type="molecule type" value="Genomic_DNA"/>
</dbReference>
<accession>X0RTM0</accession>
<sequence>QIRFIEAMLAKGVDGLAISVIDPDNMTPFLNKVAAEIPIVMFDSDAPESDRKAYIGMSNYAAGRIAGEAIKHELPDGGDLVIIVGRLDAQNAIERRQGIIDELQGKPYKAQYPGEMTPQGTNIKCDRWVILDTRTDGGDESRCKANAEDMLVKYPDLDLMIGLWSYNTPAIISAAKDADKLGKLKIIAFDEEEVVLQAIKDGYVYATIVQNPYEYGRTSCEVITKLIKGEDAGIPEDKLVDVPARLITADKVDDFKADLNVKLAVGEFFEIELKD</sequence>
<dbReference type="GO" id="GO:0030288">
    <property type="term" value="C:outer membrane-bounded periplasmic space"/>
    <property type="evidence" value="ECO:0007669"/>
    <property type="project" value="TreeGrafter"/>
</dbReference>
<evidence type="ECO:0000259" key="3">
    <source>
        <dbReference type="Pfam" id="PF13407"/>
    </source>
</evidence>
<comment type="similarity">
    <text evidence="2">Belongs to the bacterial solute-binding protein 2 family.</text>
</comment>
<gene>
    <name evidence="4" type="ORF">S01H1_00353</name>
</gene>
<dbReference type="PANTHER" id="PTHR30036:SF7">
    <property type="entry name" value="ABC TRANSPORTER PERIPLASMIC-BINDING PROTEIN YPHF"/>
    <property type="match status" value="1"/>
</dbReference>
<evidence type="ECO:0000313" key="4">
    <source>
        <dbReference type="EMBL" id="GAF72189.1"/>
    </source>
</evidence>
<dbReference type="InterPro" id="IPR050555">
    <property type="entry name" value="Bact_Solute-Bind_Prot2"/>
</dbReference>
<dbReference type="Pfam" id="PF13407">
    <property type="entry name" value="Peripla_BP_4"/>
    <property type="match status" value="1"/>
</dbReference>
<comment type="subcellular location">
    <subcellularLocation>
        <location evidence="1">Cell envelope</location>
    </subcellularLocation>
</comment>
<comment type="caution">
    <text evidence="4">The sequence shown here is derived from an EMBL/GenBank/DDBJ whole genome shotgun (WGS) entry which is preliminary data.</text>
</comment>
<dbReference type="InterPro" id="IPR025997">
    <property type="entry name" value="SBP_2_dom"/>
</dbReference>
<evidence type="ECO:0000256" key="1">
    <source>
        <dbReference type="ARBA" id="ARBA00004196"/>
    </source>
</evidence>
<proteinExistence type="inferred from homology"/>
<dbReference type="CDD" id="cd06314">
    <property type="entry name" value="PBP1_tmGBP"/>
    <property type="match status" value="1"/>
</dbReference>
<dbReference type="Gene3D" id="3.40.50.2300">
    <property type="match status" value="2"/>
</dbReference>
<dbReference type="SUPFAM" id="SSF53822">
    <property type="entry name" value="Periplasmic binding protein-like I"/>
    <property type="match status" value="1"/>
</dbReference>